<dbReference type="Pfam" id="PF03372">
    <property type="entry name" value="Exo_endo_phos"/>
    <property type="match status" value="1"/>
</dbReference>
<dbReference type="PANTHER" id="PTHR31635">
    <property type="entry name" value="REVERSE TRANSCRIPTASE DOMAIN-CONTAINING PROTEIN-RELATED"/>
    <property type="match status" value="1"/>
</dbReference>
<reference evidence="2" key="1">
    <citation type="submission" date="2016-05" db="EMBL/GenBank/DDBJ databases">
        <authorList>
            <person name="Lavstsen T."/>
            <person name="Jespersen J.S."/>
        </authorList>
    </citation>
    <scope>NUCLEOTIDE SEQUENCE</scope>
    <source>
        <tissue evidence="2">Brain</tissue>
    </source>
</reference>
<sequence>MCSVFQLKTNISFFSFNTRGLKDSIKRKAVFLFCKGQQANCFFLQETHSEESDVKFWSQQWGDKIYFSHGTNRSAGVAICFNRCPGRFLCNMADKNGHWVACVLNTDNNLIILVNVYGYNNDQENKNLLHQISTVIKELYTKFPTDYIVVGGDFNVTPDEWLDRWPSKFSRERKNPIFEKFADDTKLIDVWRVLNKDVKQFTWHKSNGQSRSRIDYWLVSNSILQYVKETVISNSPLSDHCAIILRLQSKDQNNTFKDYWKFNCQLLRNEEYCNCIKKLILDIQNDEAINTPILKWEYLKFRIRNTSIAFGKKLNRQRKEEESNVVKELMNLYGKLNWTEEEKGKINNLQSKLDEMYLYRAKAAYLRSKAKWIEEGEKNTAYFCNLEKRRQEYNSICNLIIDGEECTDPKRISNEVFTFYSNLYKSSYSEQNVTSFFDKISNWIPVIDDNFREICDEDLTIEEFDSAIKSMASDRSPGPDGITTNFYKHFWEDLKLLLFSAINECINQKELMTTMKQGIIKLIPKPGKDKKKLSNLRPITLLNTDYKVFTKVLATRLKTGISEIISPTQSGFLKGRLIQNNIRLVLDLIDYNYLIKDDGFMLFLDFHKAFDSIEHTFIIKTFKHFGFGDAFLDMITMLYTDINSCVSLLEGTCPRFRVERGIRQGCSISPLLFIVATELLAITVINSNIKGLDINNHKLIISQLADDTTVFLKNKEQIPLALDTIKIFSDASGLRLNLDKCELMSIHNCSHSSLYDIPVKNEIKYLGIWITKCMADSEEKNIQNTIDKCKKTLNHWLQRDLTLFGRIMLTKVESLSRLIYPAYSLAIPPRIIKDINKVNFNFIWKNKHHYVSNRDLIKDYEEGGLKAIDFEIMNGILKINWLRSFLKNDNEIWFLIPSLIFNKVGGIQFLLVCDFEISKLPIKLSKFHQQVLLNWKLMFKHNFSPHNVPLWNNRVILNRGKSMFVEEWMTKQIWSVTHIIDENGDILELNRLNEKYNMSCSFELYKKVSQNIPTVLVNTVKNNFSNRQTPNLHKIKLDGLDLVNGKCNNQFLRKYLINTLYPGRTKHSPAFRDYNKSEISLIRTKYLTFPIPPKFKEVHFRTIKNIYPSNEFMRDRFKFVLDNCYICKTTSETTEHMFYGCVTIQDLWKSLHVLILSQYGYIDFWSFQNIQIGVILMDKNSEFLVNNLIIITKYYIHKCRYAKSPPSWPALKNELSLFRKSLKLINKPQAIKLHRFLEEFDFS</sequence>
<evidence type="ECO:0000313" key="2">
    <source>
        <dbReference type="EMBL" id="SBR93001.1"/>
    </source>
</evidence>
<feature type="domain" description="Reverse transcriptase" evidence="1">
    <location>
        <begin position="504"/>
        <end position="770"/>
    </location>
</feature>
<accession>A0A1A8QHM1</accession>
<proteinExistence type="predicted"/>
<name>A0A1A8QHM1_9TELE</name>
<dbReference type="CDD" id="cd09076">
    <property type="entry name" value="L1-EN"/>
    <property type="match status" value="1"/>
</dbReference>
<dbReference type="AlphaFoldDB" id="A0A1A8QHM1"/>
<gene>
    <name evidence="2" type="primary">AL954676.2</name>
</gene>
<dbReference type="InterPro" id="IPR005135">
    <property type="entry name" value="Endo/exonuclease/phosphatase"/>
</dbReference>
<reference evidence="2" key="2">
    <citation type="submission" date="2016-06" db="EMBL/GenBank/DDBJ databases">
        <title>The genome of a short-lived fish provides insights into sex chromosome evolution and the genetic control of aging.</title>
        <authorList>
            <person name="Reichwald K."/>
            <person name="Felder M."/>
            <person name="Petzold A."/>
            <person name="Koch P."/>
            <person name="Groth M."/>
            <person name="Platzer M."/>
        </authorList>
    </citation>
    <scope>NUCLEOTIDE SEQUENCE</scope>
    <source>
        <tissue evidence="2">Brain</tissue>
    </source>
</reference>
<dbReference type="CDD" id="cd01650">
    <property type="entry name" value="RT_nLTR_like"/>
    <property type="match status" value="1"/>
</dbReference>
<dbReference type="SUPFAM" id="SSF56672">
    <property type="entry name" value="DNA/RNA polymerases"/>
    <property type="match status" value="1"/>
</dbReference>
<dbReference type="Gene3D" id="3.60.10.10">
    <property type="entry name" value="Endonuclease/exonuclease/phosphatase"/>
    <property type="match status" value="1"/>
</dbReference>
<organism evidence="2">
    <name type="scientific">Nothobranchius rachovii</name>
    <name type="common">bluefin notho</name>
    <dbReference type="NCBI Taxonomy" id="451742"/>
    <lineage>
        <taxon>Eukaryota</taxon>
        <taxon>Metazoa</taxon>
        <taxon>Chordata</taxon>
        <taxon>Craniata</taxon>
        <taxon>Vertebrata</taxon>
        <taxon>Euteleostomi</taxon>
        <taxon>Actinopterygii</taxon>
        <taxon>Neopterygii</taxon>
        <taxon>Teleostei</taxon>
        <taxon>Neoteleostei</taxon>
        <taxon>Acanthomorphata</taxon>
        <taxon>Ovalentaria</taxon>
        <taxon>Atherinomorphae</taxon>
        <taxon>Cyprinodontiformes</taxon>
        <taxon>Nothobranchiidae</taxon>
        <taxon>Nothobranchius</taxon>
    </lineage>
</organism>
<dbReference type="InterPro" id="IPR036691">
    <property type="entry name" value="Endo/exonu/phosph_ase_sf"/>
</dbReference>
<dbReference type="InterPro" id="IPR000477">
    <property type="entry name" value="RT_dom"/>
</dbReference>
<dbReference type="PROSITE" id="PS50878">
    <property type="entry name" value="RT_POL"/>
    <property type="match status" value="1"/>
</dbReference>
<dbReference type="EMBL" id="HAEH01011734">
    <property type="protein sequence ID" value="SBR93001.1"/>
    <property type="molecule type" value="Transcribed_RNA"/>
</dbReference>
<dbReference type="InterPro" id="IPR043502">
    <property type="entry name" value="DNA/RNA_pol_sf"/>
</dbReference>
<dbReference type="GO" id="GO:0003824">
    <property type="term" value="F:catalytic activity"/>
    <property type="evidence" value="ECO:0007669"/>
    <property type="project" value="InterPro"/>
</dbReference>
<dbReference type="SUPFAM" id="SSF56219">
    <property type="entry name" value="DNase I-like"/>
    <property type="match status" value="1"/>
</dbReference>
<dbReference type="Pfam" id="PF00078">
    <property type="entry name" value="RVT_1"/>
    <property type="match status" value="1"/>
</dbReference>
<evidence type="ECO:0000259" key="1">
    <source>
        <dbReference type="PROSITE" id="PS50878"/>
    </source>
</evidence>
<protein>
    <recommendedName>
        <fullName evidence="1">Reverse transcriptase domain-containing protein</fullName>
    </recommendedName>
</protein>
<dbReference type="PANTHER" id="PTHR31635:SF196">
    <property type="entry name" value="REVERSE TRANSCRIPTASE DOMAIN-CONTAINING PROTEIN-RELATED"/>
    <property type="match status" value="1"/>
</dbReference>